<feature type="signal peptide" evidence="1">
    <location>
        <begin position="1"/>
        <end position="24"/>
    </location>
</feature>
<keyword evidence="1" id="KW-0732">Signal</keyword>
<sequence length="112" mass="12284">MFGGLLSLLVDFRLELLFVPIITTEFSDWLCIICPPISCCWCSLCMMCPPMNCSWSDVDSSPFVSCLSSRSGTSASICCSSYLLKGPWAVFSDVCVWSLLGLLNWSYPTGLG</sequence>
<name>A0A8D8ZD98_9HEMI</name>
<organism evidence="2">
    <name type="scientific">Cacopsylla melanoneura</name>
    <dbReference type="NCBI Taxonomy" id="428564"/>
    <lineage>
        <taxon>Eukaryota</taxon>
        <taxon>Metazoa</taxon>
        <taxon>Ecdysozoa</taxon>
        <taxon>Arthropoda</taxon>
        <taxon>Hexapoda</taxon>
        <taxon>Insecta</taxon>
        <taxon>Pterygota</taxon>
        <taxon>Neoptera</taxon>
        <taxon>Paraneoptera</taxon>
        <taxon>Hemiptera</taxon>
        <taxon>Sternorrhyncha</taxon>
        <taxon>Psylloidea</taxon>
        <taxon>Psyllidae</taxon>
        <taxon>Psyllinae</taxon>
        <taxon>Cacopsylla</taxon>
    </lineage>
</organism>
<dbReference type="EMBL" id="HBUF01476473">
    <property type="protein sequence ID" value="CAG6744834.1"/>
    <property type="molecule type" value="Transcribed_RNA"/>
</dbReference>
<evidence type="ECO:0000256" key="1">
    <source>
        <dbReference type="SAM" id="SignalP"/>
    </source>
</evidence>
<accession>A0A8D8ZD98</accession>
<evidence type="ECO:0008006" key="3">
    <source>
        <dbReference type="Google" id="ProtNLM"/>
    </source>
</evidence>
<feature type="chain" id="PRO_5034359614" description="Secreted protein" evidence="1">
    <location>
        <begin position="25"/>
        <end position="112"/>
    </location>
</feature>
<proteinExistence type="predicted"/>
<dbReference type="AlphaFoldDB" id="A0A8D8ZD98"/>
<evidence type="ECO:0000313" key="2">
    <source>
        <dbReference type="EMBL" id="CAG6744834.1"/>
    </source>
</evidence>
<protein>
    <recommendedName>
        <fullName evidence="3">Secreted protein</fullName>
    </recommendedName>
</protein>
<reference evidence="2" key="1">
    <citation type="submission" date="2021-05" db="EMBL/GenBank/DDBJ databases">
        <authorList>
            <person name="Alioto T."/>
            <person name="Alioto T."/>
            <person name="Gomez Garrido J."/>
        </authorList>
    </citation>
    <scope>NUCLEOTIDE SEQUENCE</scope>
</reference>